<evidence type="ECO:0000259" key="1">
    <source>
        <dbReference type="Pfam" id="PF18029"/>
    </source>
</evidence>
<dbReference type="SUPFAM" id="SSF54593">
    <property type="entry name" value="Glyoxalase/Bleomycin resistance protein/Dihydroxybiphenyl dioxygenase"/>
    <property type="match status" value="1"/>
</dbReference>
<protein>
    <recommendedName>
        <fullName evidence="1">Glyoxalase-like domain-containing protein</fullName>
    </recommendedName>
</protein>
<dbReference type="EMBL" id="BSRX01000021">
    <property type="protein sequence ID" value="GLW55783.1"/>
    <property type="molecule type" value="Genomic_DNA"/>
</dbReference>
<dbReference type="RefSeq" id="WP_033251267.1">
    <property type="nucleotide sequence ID" value="NZ_BSRX01000021.1"/>
</dbReference>
<dbReference type="OrthoDB" id="5524593at2"/>
<sequence length="149" mass="16455">MTLTWKLVVDSRDSAALAEFWAAALEYEVEDPTALIDDLLAAGRLPAAAIHERGGRKLFRGYSAVRHPEDPYDPASGIGKGRRILFQDVPEAKQGKNRLHIDVHSGGELDAVVARLEKLGATRVEEQNQGPIGHWWVMRDPEGNEFCVA</sequence>
<gene>
    <name evidence="2" type="ORF">Kpho01_37940</name>
</gene>
<organism evidence="2 3">
    <name type="scientific">Kitasatospora phosalacinea</name>
    <dbReference type="NCBI Taxonomy" id="2065"/>
    <lineage>
        <taxon>Bacteria</taxon>
        <taxon>Bacillati</taxon>
        <taxon>Actinomycetota</taxon>
        <taxon>Actinomycetes</taxon>
        <taxon>Kitasatosporales</taxon>
        <taxon>Streptomycetaceae</taxon>
        <taxon>Kitasatospora</taxon>
    </lineage>
</organism>
<dbReference type="AlphaFoldDB" id="A0A9W6UPV9"/>
<dbReference type="Proteomes" id="UP001165143">
    <property type="component" value="Unassembled WGS sequence"/>
</dbReference>
<dbReference type="InterPro" id="IPR041581">
    <property type="entry name" value="Glyoxalase_6"/>
</dbReference>
<reference evidence="2" key="1">
    <citation type="submission" date="2023-02" db="EMBL/GenBank/DDBJ databases">
        <title>Kitasatospora phosalacinea NBRC 14362.</title>
        <authorList>
            <person name="Ichikawa N."/>
            <person name="Sato H."/>
            <person name="Tonouchi N."/>
        </authorList>
    </citation>
    <scope>NUCLEOTIDE SEQUENCE</scope>
    <source>
        <strain evidence="2">NBRC 14362</strain>
    </source>
</reference>
<dbReference type="PANTHER" id="PTHR35908:SF1">
    <property type="entry name" value="CONSERVED PROTEIN"/>
    <property type="match status" value="1"/>
</dbReference>
<dbReference type="PANTHER" id="PTHR35908">
    <property type="entry name" value="HYPOTHETICAL FUSION PROTEIN"/>
    <property type="match status" value="1"/>
</dbReference>
<proteinExistence type="predicted"/>
<feature type="domain" description="Glyoxalase-like" evidence="1">
    <location>
        <begin position="7"/>
        <end position="148"/>
    </location>
</feature>
<name>A0A9W6UPV9_9ACTN</name>
<dbReference type="Pfam" id="PF18029">
    <property type="entry name" value="Glyoxalase_6"/>
    <property type="match status" value="1"/>
</dbReference>
<dbReference type="InterPro" id="IPR029068">
    <property type="entry name" value="Glyas_Bleomycin-R_OHBP_Dase"/>
</dbReference>
<accession>A0A9W6UPV9</accession>
<evidence type="ECO:0000313" key="3">
    <source>
        <dbReference type="Proteomes" id="UP001165143"/>
    </source>
</evidence>
<dbReference type="Gene3D" id="3.10.180.10">
    <property type="entry name" value="2,3-Dihydroxybiphenyl 1,2-Dioxygenase, domain 1"/>
    <property type="match status" value="1"/>
</dbReference>
<comment type="caution">
    <text evidence="2">The sequence shown here is derived from an EMBL/GenBank/DDBJ whole genome shotgun (WGS) entry which is preliminary data.</text>
</comment>
<evidence type="ECO:0000313" key="2">
    <source>
        <dbReference type="EMBL" id="GLW55783.1"/>
    </source>
</evidence>